<comment type="subcellular location">
    <subcellularLocation>
        <location evidence="1">Cell membrane</location>
        <topology evidence="1">Multi-pass membrane protein</topology>
    </subcellularLocation>
</comment>
<evidence type="ECO:0000313" key="8">
    <source>
        <dbReference type="Proteomes" id="UP000569914"/>
    </source>
</evidence>
<comment type="caution">
    <text evidence="7">The sequence shown here is derived from an EMBL/GenBank/DDBJ whole genome shotgun (WGS) entry which is preliminary data.</text>
</comment>
<reference evidence="7 8" key="1">
    <citation type="submission" date="2020-07" db="EMBL/GenBank/DDBJ databases">
        <title>Sequencing the genomes of 1000 actinobacteria strains.</title>
        <authorList>
            <person name="Klenk H.-P."/>
        </authorList>
    </citation>
    <scope>NUCLEOTIDE SEQUENCE [LARGE SCALE GENOMIC DNA]</scope>
    <source>
        <strain evidence="7 8">DSM 22083</strain>
    </source>
</reference>
<organism evidence="7 8">
    <name type="scientific">Microlunatus parietis</name>
    <dbReference type="NCBI Taxonomy" id="682979"/>
    <lineage>
        <taxon>Bacteria</taxon>
        <taxon>Bacillati</taxon>
        <taxon>Actinomycetota</taxon>
        <taxon>Actinomycetes</taxon>
        <taxon>Propionibacteriales</taxon>
        <taxon>Propionibacteriaceae</taxon>
        <taxon>Microlunatus</taxon>
    </lineage>
</organism>
<evidence type="ECO:0000256" key="4">
    <source>
        <dbReference type="ARBA" id="ARBA00023136"/>
    </source>
</evidence>
<dbReference type="PANTHER" id="PTHR23518:SF2">
    <property type="entry name" value="MAJOR FACILITATOR SUPERFAMILY TRANSPORTER"/>
    <property type="match status" value="1"/>
</dbReference>
<sequence length="429" mass="44457">MYVTLRENRDRRTAAPPAEVPRRIPATVLGLGIVSLLTDISSESVTAVLPLYLTVVLGFGPLAYGFVDGINQAVSALVRLAGGWWADTTRRPKRIAVLGYGGSALSRVGFLLVQGFWPLTAMITLDRLGKGLRTGPRDAMIAAASDPRALGRNFGVHRALDTTGALIGPLLAFAILFAVPYGLGGYRSVFAVSAAFAVIGVAVLLLAVPATRFRPATAPALTPAPAEPAVDHRPAGRSRRLPVPGTLLVAAGLLGLVTIGDGFLYLALSEAGSVPPQLFPLLFVGTSVTYLALAVPFGRLADRFGRWKLFLAGHLVLLVGYLTTAAGPAGLPAVIAVVGLLGVYYAATDGVLSALAAQLSPESRRASGISAAQTVVAVSRFGSAVGFGLLWQLTDQQLALFVVAGALLLMVPVAGRLLATSVRRGSVTA</sequence>
<dbReference type="AlphaFoldDB" id="A0A7Y9I9Z2"/>
<dbReference type="InterPro" id="IPR036259">
    <property type="entry name" value="MFS_trans_sf"/>
</dbReference>
<dbReference type="EMBL" id="JACCBU010000001">
    <property type="protein sequence ID" value="NYE73038.1"/>
    <property type="molecule type" value="Genomic_DNA"/>
</dbReference>
<feature type="transmembrane region" description="Helical" evidence="5">
    <location>
        <begin position="278"/>
        <end position="297"/>
    </location>
</feature>
<feature type="transmembrane region" description="Helical" evidence="5">
    <location>
        <begin position="49"/>
        <end position="67"/>
    </location>
</feature>
<keyword evidence="3 5" id="KW-1133">Transmembrane helix</keyword>
<protein>
    <submittedName>
        <fullName evidence="7">MFS family permease</fullName>
    </submittedName>
</protein>
<feature type="transmembrane region" description="Helical" evidence="5">
    <location>
        <begin position="247"/>
        <end position="266"/>
    </location>
</feature>
<dbReference type="PROSITE" id="PS50850">
    <property type="entry name" value="MFS"/>
    <property type="match status" value="1"/>
</dbReference>
<feature type="transmembrane region" description="Helical" evidence="5">
    <location>
        <begin position="369"/>
        <end position="392"/>
    </location>
</feature>
<keyword evidence="4 5" id="KW-0472">Membrane</keyword>
<evidence type="ECO:0000256" key="2">
    <source>
        <dbReference type="ARBA" id="ARBA00022692"/>
    </source>
</evidence>
<dbReference type="Pfam" id="PF07690">
    <property type="entry name" value="MFS_1"/>
    <property type="match status" value="2"/>
</dbReference>
<evidence type="ECO:0000259" key="6">
    <source>
        <dbReference type="PROSITE" id="PS50850"/>
    </source>
</evidence>
<accession>A0A7Y9I9Z2</accession>
<feature type="transmembrane region" description="Helical" evidence="5">
    <location>
        <begin position="309"/>
        <end position="327"/>
    </location>
</feature>
<gene>
    <name evidence="7" type="ORF">BKA15_004367</name>
</gene>
<feature type="transmembrane region" description="Helical" evidence="5">
    <location>
        <begin position="162"/>
        <end position="183"/>
    </location>
</feature>
<dbReference type="GO" id="GO:0005886">
    <property type="term" value="C:plasma membrane"/>
    <property type="evidence" value="ECO:0007669"/>
    <property type="project" value="UniProtKB-SubCell"/>
</dbReference>
<feature type="transmembrane region" description="Helical" evidence="5">
    <location>
        <begin position="189"/>
        <end position="208"/>
    </location>
</feature>
<dbReference type="CDD" id="cd17370">
    <property type="entry name" value="MFS_MJ1317_like"/>
    <property type="match status" value="1"/>
</dbReference>
<keyword evidence="8" id="KW-1185">Reference proteome</keyword>
<keyword evidence="2 5" id="KW-0812">Transmembrane</keyword>
<dbReference type="RefSeq" id="WP_179754251.1">
    <property type="nucleotide sequence ID" value="NZ_JACCBU010000001.1"/>
</dbReference>
<dbReference type="InterPro" id="IPR020846">
    <property type="entry name" value="MFS_dom"/>
</dbReference>
<evidence type="ECO:0000256" key="5">
    <source>
        <dbReference type="SAM" id="Phobius"/>
    </source>
</evidence>
<evidence type="ECO:0000256" key="3">
    <source>
        <dbReference type="ARBA" id="ARBA00022989"/>
    </source>
</evidence>
<feature type="domain" description="Major facilitator superfamily (MFS) profile" evidence="6">
    <location>
        <begin position="27"/>
        <end position="423"/>
    </location>
</feature>
<feature type="transmembrane region" description="Helical" evidence="5">
    <location>
        <begin position="333"/>
        <end position="357"/>
    </location>
</feature>
<dbReference type="PANTHER" id="PTHR23518">
    <property type="entry name" value="C-METHYLTRANSFERASE"/>
    <property type="match status" value="1"/>
</dbReference>
<name>A0A7Y9I9Z2_9ACTN</name>
<dbReference type="SUPFAM" id="SSF103473">
    <property type="entry name" value="MFS general substrate transporter"/>
    <property type="match status" value="1"/>
</dbReference>
<dbReference type="InterPro" id="IPR011701">
    <property type="entry name" value="MFS"/>
</dbReference>
<dbReference type="GO" id="GO:0022857">
    <property type="term" value="F:transmembrane transporter activity"/>
    <property type="evidence" value="ECO:0007669"/>
    <property type="project" value="InterPro"/>
</dbReference>
<dbReference type="Gene3D" id="1.20.1250.20">
    <property type="entry name" value="MFS general substrate transporter like domains"/>
    <property type="match status" value="1"/>
</dbReference>
<evidence type="ECO:0000313" key="7">
    <source>
        <dbReference type="EMBL" id="NYE73038.1"/>
    </source>
</evidence>
<feature type="transmembrane region" description="Helical" evidence="5">
    <location>
        <begin position="398"/>
        <end position="419"/>
    </location>
</feature>
<evidence type="ECO:0000256" key="1">
    <source>
        <dbReference type="ARBA" id="ARBA00004651"/>
    </source>
</evidence>
<dbReference type="Proteomes" id="UP000569914">
    <property type="component" value="Unassembled WGS sequence"/>
</dbReference>
<proteinExistence type="predicted"/>